<evidence type="ECO:0000256" key="7">
    <source>
        <dbReference type="ARBA" id="ARBA00023010"/>
    </source>
</evidence>
<name>A0A2P2EAM9_9PROT</name>
<feature type="compositionally biased region" description="Polar residues" evidence="10">
    <location>
        <begin position="60"/>
        <end position="76"/>
    </location>
</feature>
<evidence type="ECO:0000256" key="10">
    <source>
        <dbReference type="SAM" id="MobiDB-lite"/>
    </source>
</evidence>
<sequence length="76" mass="7804">MGSMSLVHWLVVAALALLLFGGRGKLSSIMKDAAEGIKGFRKGLADDPAPSSTDAAKVNDATTIDVSPTTKSKTDA</sequence>
<dbReference type="PANTHER" id="PTHR42982">
    <property type="entry name" value="SEC-INDEPENDENT PROTEIN TRANSLOCASE PROTEIN TATA"/>
    <property type="match status" value="1"/>
</dbReference>
<dbReference type="InterPro" id="IPR003369">
    <property type="entry name" value="TatA/B/E"/>
</dbReference>
<keyword evidence="4 9" id="KW-0812">Transmembrane</keyword>
<dbReference type="Proteomes" id="UP000245086">
    <property type="component" value="Unassembled WGS sequence"/>
</dbReference>
<dbReference type="Pfam" id="PF02416">
    <property type="entry name" value="TatA_B_E"/>
    <property type="match status" value="1"/>
</dbReference>
<evidence type="ECO:0000256" key="9">
    <source>
        <dbReference type="HAMAP-Rule" id="MF_00236"/>
    </source>
</evidence>
<dbReference type="RefSeq" id="WP_108985166.1">
    <property type="nucleotide sequence ID" value="NZ_BFBR01000005.1"/>
</dbReference>
<feature type="region of interest" description="Disordered" evidence="10">
    <location>
        <begin position="45"/>
        <end position="76"/>
    </location>
</feature>
<keyword evidence="5 9" id="KW-0653">Protein transport</keyword>
<comment type="subunit">
    <text evidence="9">The Tat system comprises two distinct complexes: a TatABC complex, containing multiple copies of TatA, TatB and TatC subunits, and a separate TatA complex, containing only TatA subunits. Substrates initially bind to the TatABC complex, which probably triggers association of the separate TatA complex to form the active translocon.</text>
</comment>
<evidence type="ECO:0000256" key="8">
    <source>
        <dbReference type="ARBA" id="ARBA00023136"/>
    </source>
</evidence>
<dbReference type="GO" id="GO:0008320">
    <property type="term" value="F:protein transmembrane transporter activity"/>
    <property type="evidence" value="ECO:0007669"/>
    <property type="project" value="UniProtKB-UniRule"/>
</dbReference>
<evidence type="ECO:0000313" key="11">
    <source>
        <dbReference type="EMBL" id="GBF58127.1"/>
    </source>
</evidence>
<evidence type="ECO:0000313" key="12">
    <source>
        <dbReference type="Proteomes" id="UP000245086"/>
    </source>
</evidence>
<comment type="function">
    <text evidence="9">Part of the twin-arginine translocation (Tat) system that transports large folded proteins containing a characteristic twin-arginine motif in their signal peptide across membranes. TatA could form the protein-conducting channel of the Tat system.</text>
</comment>
<evidence type="ECO:0000256" key="2">
    <source>
        <dbReference type="ARBA" id="ARBA00022448"/>
    </source>
</evidence>
<dbReference type="HAMAP" id="MF_00236">
    <property type="entry name" value="TatA_E"/>
    <property type="match status" value="1"/>
</dbReference>
<comment type="similarity">
    <text evidence="9">Belongs to the TatA/E family.</text>
</comment>
<feature type="compositionally biased region" description="Low complexity" evidence="10">
    <location>
        <begin position="46"/>
        <end position="56"/>
    </location>
</feature>
<comment type="caution">
    <text evidence="11">The sequence shown here is derived from an EMBL/GenBank/DDBJ whole genome shotgun (WGS) entry which is preliminary data.</text>
</comment>
<accession>A0A2P2EAM9</accession>
<reference evidence="11 12" key="1">
    <citation type="journal article" date="2018" name="Genome Announc.">
        <title>Draft Genome Sequence of "Candidatus Phycosocius bacilliformis," an Alphaproteobacterial Ectosymbiont of the Hydrocarbon-Producing Green Alga Botryococcus braunii.</title>
        <authorList>
            <person name="Tanabe Y."/>
            <person name="Yamaguchi H."/>
            <person name="Watanabe M.M."/>
        </authorList>
    </citation>
    <scope>NUCLEOTIDE SEQUENCE [LARGE SCALE GENOMIC DNA]</scope>
    <source>
        <strain evidence="11 12">BOTRYCO-2</strain>
    </source>
</reference>
<protein>
    <recommendedName>
        <fullName evidence="9">Sec-independent protein translocase protein TatA</fullName>
    </recommendedName>
</protein>
<dbReference type="NCBIfam" id="TIGR01411">
    <property type="entry name" value="tatAE"/>
    <property type="match status" value="1"/>
</dbReference>
<evidence type="ECO:0000256" key="1">
    <source>
        <dbReference type="ARBA" id="ARBA00004162"/>
    </source>
</evidence>
<keyword evidence="3 9" id="KW-1003">Cell membrane</keyword>
<dbReference type="EMBL" id="BFBR01000005">
    <property type="protein sequence ID" value="GBF58127.1"/>
    <property type="molecule type" value="Genomic_DNA"/>
</dbReference>
<keyword evidence="2 9" id="KW-0813">Transport</keyword>
<dbReference type="GO" id="GO:0033281">
    <property type="term" value="C:TAT protein transport complex"/>
    <property type="evidence" value="ECO:0007669"/>
    <property type="project" value="UniProtKB-UniRule"/>
</dbReference>
<keyword evidence="8 9" id="KW-0472">Membrane</keyword>
<dbReference type="AlphaFoldDB" id="A0A2P2EAM9"/>
<dbReference type="InterPro" id="IPR006312">
    <property type="entry name" value="TatA/E"/>
</dbReference>
<keyword evidence="7 9" id="KW-0811">Translocation</keyword>
<evidence type="ECO:0000256" key="5">
    <source>
        <dbReference type="ARBA" id="ARBA00022927"/>
    </source>
</evidence>
<keyword evidence="12" id="KW-1185">Reference proteome</keyword>
<evidence type="ECO:0000256" key="3">
    <source>
        <dbReference type="ARBA" id="ARBA00022475"/>
    </source>
</evidence>
<comment type="subcellular location">
    <subcellularLocation>
        <location evidence="1 9">Cell membrane</location>
        <topology evidence="1 9">Single-pass membrane protein</topology>
    </subcellularLocation>
</comment>
<evidence type="ECO:0000256" key="6">
    <source>
        <dbReference type="ARBA" id="ARBA00022989"/>
    </source>
</evidence>
<keyword evidence="6 9" id="KW-1133">Transmembrane helix</keyword>
<dbReference type="GO" id="GO:0043953">
    <property type="term" value="P:protein transport by the Tat complex"/>
    <property type="evidence" value="ECO:0007669"/>
    <property type="project" value="UniProtKB-UniRule"/>
</dbReference>
<dbReference type="PANTHER" id="PTHR42982:SF1">
    <property type="entry name" value="SEC-INDEPENDENT PROTEIN TRANSLOCASE PROTEIN TATA"/>
    <property type="match status" value="1"/>
</dbReference>
<proteinExistence type="inferred from homology"/>
<gene>
    <name evidence="9 11" type="primary">tatA</name>
    <name evidence="11" type="ORF">PbB2_01798</name>
</gene>
<organism evidence="11 12">
    <name type="scientific">Candidatus Phycosocius bacilliformis</name>
    <dbReference type="NCBI Taxonomy" id="1445552"/>
    <lineage>
        <taxon>Bacteria</taxon>
        <taxon>Pseudomonadati</taxon>
        <taxon>Pseudomonadota</taxon>
        <taxon>Alphaproteobacteria</taxon>
        <taxon>Caulobacterales</taxon>
        <taxon>Caulobacterales incertae sedis</taxon>
        <taxon>Candidatus Phycosocius</taxon>
    </lineage>
</organism>
<dbReference type="Gene3D" id="1.20.5.3310">
    <property type="match status" value="1"/>
</dbReference>
<evidence type="ECO:0000256" key="4">
    <source>
        <dbReference type="ARBA" id="ARBA00022692"/>
    </source>
</evidence>